<dbReference type="SUPFAM" id="SSF55874">
    <property type="entry name" value="ATPase domain of HSP90 chaperone/DNA topoisomerase II/histidine kinase"/>
    <property type="match status" value="1"/>
</dbReference>
<dbReference type="InterPro" id="IPR003594">
    <property type="entry name" value="HATPase_dom"/>
</dbReference>
<dbReference type="InterPro" id="IPR036890">
    <property type="entry name" value="HATPase_C_sf"/>
</dbReference>
<dbReference type="AlphaFoldDB" id="A0A7X0RF44"/>
<proteinExistence type="predicted"/>
<keyword evidence="3" id="KW-0547">Nucleotide-binding</keyword>
<dbReference type="Gene3D" id="3.30.565.10">
    <property type="entry name" value="Histidine kinase-like ATPase, C-terminal domain"/>
    <property type="match status" value="1"/>
</dbReference>
<dbReference type="GO" id="GO:0004674">
    <property type="term" value="F:protein serine/threonine kinase activity"/>
    <property type="evidence" value="ECO:0007669"/>
    <property type="project" value="UniProtKB-KW"/>
</dbReference>
<keyword evidence="3" id="KW-0067">ATP-binding</keyword>
<dbReference type="InterPro" id="IPR029016">
    <property type="entry name" value="GAF-like_dom_sf"/>
</dbReference>
<feature type="domain" description="Histidine kinase/HSP90-like ATPase" evidence="2">
    <location>
        <begin position="207"/>
        <end position="321"/>
    </location>
</feature>
<evidence type="ECO:0000313" key="4">
    <source>
        <dbReference type="Proteomes" id="UP000523955"/>
    </source>
</evidence>
<reference evidence="3 4" key="1">
    <citation type="submission" date="2020-08" db="EMBL/GenBank/DDBJ databases">
        <authorList>
            <person name="Seo M.-J."/>
        </authorList>
    </citation>
    <scope>NUCLEOTIDE SEQUENCE [LARGE SCALE GENOMIC DNA]</scope>
    <source>
        <strain evidence="3 4">KIGAM211</strain>
    </source>
</reference>
<dbReference type="Gene3D" id="3.30.450.40">
    <property type="match status" value="1"/>
</dbReference>
<protein>
    <submittedName>
        <fullName evidence="3">ATP-binding protein</fullName>
    </submittedName>
</protein>
<keyword evidence="1" id="KW-0418">Kinase</keyword>
<comment type="caution">
    <text evidence="3">The sequence shown here is derived from an EMBL/GenBank/DDBJ whole genome shotgun (WGS) entry which is preliminary data.</text>
</comment>
<dbReference type="Proteomes" id="UP000523955">
    <property type="component" value="Unassembled WGS sequence"/>
</dbReference>
<dbReference type="RefSeq" id="WP_185252357.1">
    <property type="nucleotide sequence ID" value="NZ_JACKXE010000001.1"/>
</dbReference>
<organism evidence="3 4">
    <name type="scientific">Nocardioides luti</name>
    <dbReference type="NCBI Taxonomy" id="2761101"/>
    <lineage>
        <taxon>Bacteria</taxon>
        <taxon>Bacillati</taxon>
        <taxon>Actinomycetota</taxon>
        <taxon>Actinomycetes</taxon>
        <taxon>Propionibacteriales</taxon>
        <taxon>Nocardioidaceae</taxon>
        <taxon>Nocardioides</taxon>
    </lineage>
</organism>
<dbReference type="Pfam" id="PF13581">
    <property type="entry name" value="HATPase_c_2"/>
    <property type="match status" value="1"/>
</dbReference>
<dbReference type="PANTHER" id="PTHR35526">
    <property type="entry name" value="ANTI-SIGMA-F FACTOR RSBW-RELATED"/>
    <property type="match status" value="1"/>
</dbReference>
<evidence type="ECO:0000313" key="3">
    <source>
        <dbReference type="EMBL" id="MBB6627168.1"/>
    </source>
</evidence>
<evidence type="ECO:0000259" key="2">
    <source>
        <dbReference type="Pfam" id="PF13581"/>
    </source>
</evidence>
<keyword evidence="1" id="KW-0808">Transferase</keyword>
<accession>A0A7X0RF44</accession>
<keyword evidence="4" id="KW-1185">Reference proteome</keyword>
<name>A0A7X0RF44_9ACTN</name>
<gene>
    <name evidence="3" type="ORF">H5V45_07520</name>
</gene>
<keyword evidence="1" id="KW-0723">Serine/threonine-protein kinase</keyword>
<dbReference type="EMBL" id="JACKXE010000001">
    <property type="protein sequence ID" value="MBB6627168.1"/>
    <property type="molecule type" value="Genomic_DNA"/>
</dbReference>
<evidence type="ECO:0000256" key="1">
    <source>
        <dbReference type="ARBA" id="ARBA00022527"/>
    </source>
</evidence>
<dbReference type="GO" id="GO:0005524">
    <property type="term" value="F:ATP binding"/>
    <property type="evidence" value="ECO:0007669"/>
    <property type="project" value="UniProtKB-KW"/>
</dbReference>
<sequence>MLDDGGATHAAGDEPVAPLGHLYRLGFELRNATSIDQVARSVLLDLGGLAGVRRVGLGLLEGAGRRVRYVATEHAGDTALDWCHIDAYDDVPLTTVTRTGESVTGSVDDLEGRYPGLVARQRDEGTRAIAAWPLPGPASPIGGLVVFFDEDQTFDDPLRRLFEATARRTADAVRRIRLAGALGTGGVAGDDQLGGTGVRASIVLEGDPRAPGAARRFVRQQLDAWEVEGDVVDTAQLCVSELVTNAVMHAGTSSELSIDLEAGVLTVVVRDLGGPSGDPGSYAPVVDDDDLRVFGRGLTLVDAMADRWGSVRDASGTTAWFVLSVADVASSSQTG</sequence>
<dbReference type="InterPro" id="IPR050267">
    <property type="entry name" value="Anti-sigma-factor_SerPK"/>
</dbReference>
<dbReference type="CDD" id="cd16936">
    <property type="entry name" value="HATPase_RsbW-like"/>
    <property type="match status" value="1"/>
</dbReference>
<dbReference type="SUPFAM" id="SSF55781">
    <property type="entry name" value="GAF domain-like"/>
    <property type="match status" value="1"/>
</dbReference>
<dbReference type="PANTHER" id="PTHR35526:SF3">
    <property type="entry name" value="ANTI-SIGMA-F FACTOR RSBW"/>
    <property type="match status" value="1"/>
</dbReference>